<dbReference type="AlphaFoldDB" id="A0A218WM37"/>
<evidence type="ECO:0000259" key="2">
    <source>
        <dbReference type="PROSITE" id="PS50181"/>
    </source>
</evidence>
<reference evidence="6" key="4">
    <citation type="submission" date="2025-04" db="UniProtKB">
        <authorList>
            <consortium name="RefSeq"/>
        </authorList>
    </citation>
    <scope>IDENTIFICATION</scope>
    <source>
        <tissue evidence="6">Leaf</tissue>
    </source>
</reference>
<evidence type="ECO:0000313" key="3">
    <source>
        <dbReference type="EMBL" id="OWM73548.1"/>
    </source>
</evidence>
<reference evidence="5" key="3">
    <citation type="journal article" date="2020" name="Plant Biotechnol. J.">
        <title>The pomegranate (Punica granatum L.) draft genome dissects genetic divergence between soft- and hard-seeded cultivars.</title>
        <authorList>
            <person name="Luo X."/>
            <person name="Li H."/>
            <person name="Wu Z."/>
            <person name="Yao W."/>
            <person name="Zhao P."/>
            <person name="Cao D."/>
            <person name="Yu H."/>
            <person name="Li K."/>
            <person name="Poudel K."/>
            <person name="Zhao D."/>
            <person name="Zhang F."/>
            <person name="Xia X."/>
            <person name="Chen L."/>
            <person name="Wang Q."/>
            <person name="Jing D."/>
            <person name="Cao S."/>
        </authorList>
    </citation>
    <scope>NUCLEOTIDE SEQUENCE [LARGE SCALE GENOMIC DNA]</scope>
</reference>
<protein>
    <submittedName>
        <fullName evidence="6">F-box protein At2g32560-like</fullName>
    </submittedName>
</protein>
<feature type="compositionally biased region" description="Basic and acidic residues" evidence="1">
    <location>
        <begin position="1"/>
        <end position="13"/>
    </location>
</feature>
<dbReference type="OrthoDB" id="512036at2759"/>
<dbReference type="InterPro" id="IPR001810">
    <property type="entry name" value="F-box_dom"/>
</dbReference>
<dbReference type="PANTHER" id="PTHR31482">
    <property type="entry name" value="ESTS AU081301(E20138)"/>
    <property type="match status" value="1"/>
</dbReference>
<proteinExistence type="predicted"/>
<dbReference type="Proteomes" id="UP000515151">
    <property type="component" value="Chromosome 3"/>
</dbReference>
<dbReference type="EMBL" id="MTKT01003950">
    <property type="protein sequence ID" value="OWM73548.1"/>
    <property type="molecule type" value="Genomic_DNA"/>
</dbReference>
<keyword evidence="5" id="KW-1185">Reference proteome</keyword>
<sequence length="348" mass="40070">MAHQKERQGEKNSSETGSRGSLLDLPELALECILERLEHVGLLNMSWTCSFLRGKCRSDHLWERHLRRKWGEVIGGAAQRKWQGQVIEIATKGLCNHERGKQRDGLLPVMRLVSLLLGFGFLPWLSGRGKASCHGSADARSEQVDIQPGGSVMCWFLALESGRFWFPAQVYNRENGHVGFVLSCYDAELSYDHRTDTFTARYLPHGRRADSIEAGITWDRIRPAPVGTSAHDLHSSDCLHDLRPGDHIEIQWRRNKEFPYGWWYGVVGHLEPCNGNEKYCRCHESDNVVLEFKQYSLGSRWRLAIINRRNHREEGNEINGFYGGIRKLYTLKEISMWKQLWPSELLLE</sequence>
<evidence type="ECO:0000313" key="5">
    <source>
        <dbReference type="Proteomes" id="UP000515151"/>
    </source>
</evidence>
<dbReference type="PANTHER" id="PTHR31482:SF2">
    <property type="entry name" value="F-BOX DOMAIN-CONTAINING PROTEIN"/>
    <property type="match status" value="1"/>
</dbReference>
<evidence type="ECO:0000313" key="4">
    <source>
        <dbReference type="Proteomes" id="UP000197138"/>
    </source>
</evidence>
<feature type="domain" description="F-box" evidence="2">
    <location>
        <begin position="19"/>
        <end position="65"/>
    </location>
</feature>
<dbReference type="PROSITE" id="PS50181">
    <property type="entry name" value="FBOX"/>
    <property type="match status" value="1"/>
</dbReference>
<organism evidence="3 4">
    <name type="scientific">Punica granatum</name>
    <name type="common">Pomegranate</name>
    <dbReference type="NCBI Taxonomy" id="22663"/>
    <lineage>
        <taxon>Eukaryota</taxon>
        <taxon>Viridiplantae</taxon>
        <taxon>Streptophyta</taxon>
        <taxon>Embryophyta</taxon>
        <taxon>Tracheophyta</taxon>
        <taxon>Spermatophyta</taxon>
        <taxon>Magnoliopsida</taxon>
        <taxon>eudicotyledons</taxon>
        <taxon>Gunneridae</taxon>
        <taxon>Pentapetalae</taxon>
        <taxon>rosids</taxon>
        <taxon>malvids</taxon>
        <taxon>Myrtales</taxon>
        <taxon>Lythraceae</taxon>
        <taxon>Punica</taxon>
    </lineage>
</organism>
<feature type="region of interest" description="Disordered" evidence="1">
    <location>
        <begin position="1"/>
        <end position="20"/>
    </location>
</feature>
<dbReference type="InterPro" id="IPR036047">
    <property type="entry name" value="F-box-like_dom_sf"/>
</dbReference>
<reference evidence="4" key="1">
    <citation type="journal article" date="2017" name="Plant J.">
        <title>The pomegranate (Punica granatum L.) genome and the genomics of punicalagin biosynthesis.</title>
        <authorList>
            <person name="Qin G."/>
            <person name="Xu C."/>
            <person name="Ming R."/>
            <person name="Tang H."/>
            <person name="Guyot R."/>
            <person name="Kramer E.M."/>
            <person name="Hu Y."/>
            <person name="Yi X."/>
            <person name="Qi Y."/>
            <person name="Xu X."/>
            <person name="Gao Z."/>
            <person name="Pan H."/>
            <person name="Jian J."/>
            <person name="Tian Y."/>
            <person name="Yue Z."/>
            <person name="Xu Y."/>
        </authorList>
    </citation>
    <scope>NUCLEOTIDE SEQUENCE [LARGE SCALE GENOMIC DNA]</scope>
    <source>
        <strain evidence="4">cv. Dabenzi</strain>
    </source>
</reference>
<name>A0A218WM37_PUNGR</name>
<dbReference type="RefSeq" id="XP_031387862.1">
    <property type="nucleotide sequence ID" value="XM_031532002.1"/>
</dbReference>
<dbReference type="GeneID" id="116200973"/>
<evidence type="ECO:0000256" key="1">
    <source>
        <dbReference type="SAM" id="MobiDB-lite"/>
    </source>
</evidence>
<gene>
    <name evidence="6" type="primary">LOC116200973</name>
    <name evidence="3" type="ORF">CDL15_Pgr026647</name>
</gene>
<evidence type="ECO:0000313" key="6">
    <source>
        <dbReference type="RefSeq" id="XP_031387862.1"/>
    </source>
</evidence>
<dbReference type="Proteomes" id="UP000197138">
    <property type="component" value="Unassembled WGS sequence"/>
</dbReference>
<accession>A0A218WM37</accession>
<reference evidence="3" key="2">
    <citation type="submission" date="2017-06" db="EMBL/GenBank/DDBJ databases">
        <title>The pomegranate genome and the genomics of punicalagin biosynthesis.</title>
        <authorList>
            <person name="Xu C."/>
        </authorList>
    </citation>
    <scope>NUCLEOTIDE SEQUENCE [LARGE SCALE GENOMIC DNA]</scope>
    <source>
        <tissue evidence="3">Fresh leaf</tissue>
    </source>
</reference>
<dbReference type="SUPFAM" id="SSF81383">
    <property type="entry name" value="F-box domain"/>
    <property type="match status" value="1"/>
</dbReference>